<feature type="region of interest" description="Disordered" evidence="1">
    <location>
        <begin position="1"/>
        <end position="20"/>
    </location>
</feature>
<reference evidence="2" key="1">
    <citation type="submission" date="2022-09" db="EMBL/GenBank/DDBJ databases">
        <title>Characterization of three MwoI isoschizomers from sequenced genome and metagenomes.</title>
        <authorList>
            <person name="Fomenkov A."/>
            <person name="Xu S.Y."/>
            <person name="Roberts R.J."/>
        </authorList>
    </citation>
    <scope>NUCLEOTIDE SEQUENCE</scope>
    <source>
        <strain evidence="2">DSM 2970</strain>
    </source>
</reference>
<organism evidence="2">
    <name type="scientific">Methanothermobacter wolfeii</name>
    <name type="common">Methanobacterium wolfei</name>
    <dbReference type="NCBI Taxonomy" id="145261"/>
    <lineage>
        <taxon>Archaea</taxon>
        <taxon>Methanobacteriati</taxon>
        <taxon>Methanobacteriota</taxon>
        <taxon>Methanomada group</taxon>
        <taxon>Methanobacteria</taxon>
        <taxon>Methanobacteriales</taxon>
        <taxon>Methanobacteriaceae</taxon>
        <taxon>Methanothermobacter</taxon>
    </lineage>
</organism>
<sequence>MELNSDSETREPENKFRTRGGEPGRCLNCRAEVGSSPQVLCTECSRTLYALESLERLLETFKPGEEFHLEEITAKMDESQRIEFQGMVWILDEFGLLDYRDGSCRIKSDETVNSFLIENIKLKEIMKEKGQEPGVTDRTEDHEAEEEETECPICGELKPATEFYVTGKGRECKDCAGKRNAALSLAEIRKRVEPGVKFRVDDIIESEEERVNIQGFIWELQEFDLIEEDAFKNYTLIDDSKLTEFYSKYGEGELVKDSNMVKECRICNRTLPKSSFYSTGDSTRDECRECYDKIMAWETFLSMKDVVADGPFKREDLIDSFEDPQQLDINIMILQDHDLVEETGEGFELKHREELEEIYRIYTGAEPEPATEQASPSRKEIIHINQSTDESHNLLMNGIINRNQLMDTMEELNPFMGFMKKCMIIQKDGCFEVLIELNVKSESIHDTLSMLEEKNWENRVGLDDYMRPT</sequence>
<evidence type="ECO:0000313" key="2">
    <source>
        <dbReference type="EMBL" id="UXH32402.1"/>
    </source>
</evidence>
<protein>
    <submittedName>
        <fullName evidence="2">Uncharacterized protein</fullName>
    </submittedName>
</protein>
<evidence type="ECO:0000256" key="1">
    <source>
        <dbReference type="SAM" id="MobiDB-lite"/>
    </source>
</evidence>
<dbReference type="GeneID" id="58978360"/>
<feature type="compositionally biased region" description="Basic and acidic residues" evidence="1">
    <location>
        <begin position="7"/>
        <end position="20"/>
    </location>
</feature>
<name>A0A9E7RW19_METWO</name>
<dbReference type="AlphaFoldDB" id="A0A9E7RW19"/>
<dbReference type="RefSeq" id="WP_074358773.1">
    <property type="nucleotide sequence ID" value="NZ_CP104550.1"/>
</dbReference>
<dbReference type="EMBL" id="CP104550">
    <property type="protein sequence ID" value="UXH32402.1"/>
    <property type="molecule type" value="Genomic_DNA"/>
</dbReference>
<dbReference type="Proteomes" id="UP001065373">
    <property type="component" value="Chromosome"/>
</dbReference>
<dbReference type="GeneID" id="75106329"/>
<accession>A0A9E7RW19</accession>
<gene>
    <name evidence="2" type="ORF">N5910_03715</name>
</gene>
<proteinExistence type="predicted"/>